<organism evidence="3 4">
    <name type="scientific">Cladobotryum mycophilum</name>
    <dbReference type="NCBI Taxonomy" id="491253"/>
    <lineage>
        <taxon>Eukaryota</taxon>
        <taxon>Fungi</taxon>
        <taxon>Dikarya</taxon>
        <taxon>Ascomycota</taxon>
        <taxon>Pezizomycotina</taxon>
        <taxon>Sordariomycetes</taxon>
        <taxon>Hypocreomycetidae</taxon>
        <taxon>Hypocreales</taxon>
        <taxon>Hypocreaceae</taxon>
        <taxon>Cladobotryum</taxon>
    </lineage>
</organism>
<accession>A0ABR0SBL2</accession>
<dbReference type="InterPro" id="IPR028889">
    <property type="entry name" value="USP"/>
</dbReference>
<keyword evidence="4" id="KW-1185">Reference proteome</keyword>
<protein>
    <submittedName>
        <fullName evidence="3">Ubiquitin carboxyl-terminal hydrolase 34-like protein</fullName>
    </submittedName>
</protein>
<dbReference type="CDD" id="cd02659">
    <property type="entry name" value="peptidase_C19C"/>
    <property type="match status" value="1"/>
</dbReference>
<feature type="compositionally biased region" description="Low complexity" evidence="1">
    <location>
        <begin position="11"/>
        <end position="24"/>
    </location>
</feature>
<feature type="region of interest" description="Disordered" evidence="1">
    <location>
        <begin position="1"/>
        <end position="111"/>
    </location>
</feature>
<feature type="region of interest" description="Disordered" evidence="1">
    <location>
        <begin position="2548"/>
        <end position="2573"/>
    </location>
</feature>
<dbReference type="InterPro" id="IPR050164">
    <property type="entry name" value="Peptidase_C19"/>
</dbReference>
<proteinExistence type="predicted"/>
<evidence type="ECO:0000313" key="3">
    <source>
        <dbReference type="EMBL" id="KAK5989046.1"/>
    </source>
</evidence>
<sequence>MDPSLISTHCPSPTVSPEPSSTRPNPFDDGDVSSRKRRRTSPSGSPSAPAEMVQPIHPVAQSDAVNGLDSTSDSQMKLQEDSDSPRTPEQPHASRMSPEEPPQARESIPDEGQIKKSVEEPELDLAQDFSINTGISQPSSSGSATPPIEVITIQETDGAADGYDDISFDPSNVEVSIIDQDVVFTDPTTQFPYRDPEETLPETVQRLIQFIAMREYSTTHTVPLVLDAERCPVLESSLDGGVLDQIQGWLELYLRFAKHVGPQAVLDSCRRFRNFWLALPEVFLAISNRKSSFSKSASLQTTIVQLYSKLAELTALFVGIDRYTIREWHTSTNRSDTYSPLLFSIGYLQQFHNLMRRPEPPVDIDIASDSPKSRGSIESLGNLASELIEVIQTFPRMADSLAPVVQVLSHCLRVSYQTLRKGQQDVSRVKQQLKFGHGLWHTISSFLNTTIEKHITYFSSDSASSEIGALAEILRWCLESDHEDATAVLKDHQQTYPGIPPKLTTEAVSLEWKLSMLGKLIRCSQMQLRVMAVTNLCADLVAIWKRLCDASEEHNIVLLNHLGTHLLQIKLIDYIIGPNCHPEIIVESANIVGFLVVTKLYRAEHTDRLWQGITASQDPRVADAQTRMVTTIANLFDYLGLLGFCEKFQTLPIDGFNPALRILWDTVLREMVARCQIERTTLSFLPYKICLRLLRESSVCASGSQVANPEIQHAVMQKFKDLLTYGPDPQGRRELYLSCIEDVAAKSPTTLGSLWCLSMAIRPAIIGEMKVLTEQHDLVRLIVEELEHAIKAGQLAGVPAVLSGSTNQPRRDFITNIIQLEPDALLNDLGSRLWDILVGPRSPCSDDRKSGWDIIIDIVRRTTDGNPFIQMCVSQHLPRLPSRCFSEGMLEFVKEQVFRFVNENLDCALDDDALVAKTSIEDLWRIILTADDVAIVELAIQTMAIDVYLESNAIISYQANRARQVHLSLVARCLNQMKDAAGKLKAASDGTSSGDDESMVIVATDEEVLEQERVFTRTLQLLRFFVEAHHMKPHFSAPDLRLFISHEPSQVEGDLAQLKYQSFDGVQQTDVKPLHIGKLNTAASLLASLRKETGFDNYRVFYRGRPFLPTEDEICKSLKDLSVHEGLILVKREESCPPPLVRIKPGSSPLEIEILSHFDELWEYLSMDDQIAKEIYNFLVKLPADGQIMDLFENETTPYEDVFFSGQPFKSLYAIHTLVEYIEAARLAASNTGDGIRYRGFSHTSYEGALSKCLHLVVQAISDQHLIERANPELQIQLMSSLMHAFVRFLRDHRLPVNIFETNGAHIPSADRLVSIISHALTTTEESAVPLIASSLASVFRLGLLNAQFWVDVESNTSFSQLIGRLILTDHRKSLREICSGLVEETIETEIQTKSATMIGSAENGDLPSYTMTFYIWSSVSCLLEEAANLPYQCTEYFRLVELLLLRMSNVVPSEVDFHRIAARLSGLLLGHTSTEEIDQIEPLDSVARGLVSLLHLCMHVDETLHSSSVFQEDIPEILFWQYLFPQRRTRAGQPVPKVLLNSDTRAKLCEVIFRLVRNDQTKLGVVLESLKSLVPYYSQDEDDPYLYELPFQFVRSNAMRSPCGYVGLRNLSNTCYLNSLLTQLFMNTNFRQFIMQSSIRNSQDSQQLLFQTQKLFGFMQGSYRRFIDPGPVVGAIKTYEDTFIDIHNQMDVDEFYNLLFDRWEGQLSTANEKKTLRSFYGGQLVQQVKSKECDHISERLEPFSAIQCDIKGKNTLQESLQAYVDGEIMEGDNKYKCSTCDRHVDAVKRACLKDIPDHLIFHLKRFDFNLRTLQRSKINDYFSFPTTIDMRPYTIQHLSDPAAESDQDLFELVGILIHSGTAESGHYYSYTRERPTSPGRPSWVEFNDDHVAPWDPANMEASTFGGLDHRSAYETNGVIYDKSYSAYMLFYQRASSLEEEQKAMSSQELTAPLRVEIDPEMTDHLQNENTIILRRHCLFDPSHILFTQNCFAQATVLYEQAISVSGRYLNADVTERPGLHTQKSLAMEMGLSHLDQVVVRTKDTPDFGTFSMMIRASVQNCADCAFAYYDYFSLRPGSLRAMLQRSPDPVIRAFAGKTLIHALAKISAHMPEIYHFSRLVTSSSEIITDDDEHSMDGQRRSNSPQEHSVLEGTMFLFDYLWRYFPIHIRAWDEHFGTMLEFARLGDREVGHLLANDFLLKLLRIVAADPLLDLPASYSRMLNNILRRPSGRIPSYISILSLIHHLLQRLEPVLGPDCIVDSPMERLEHAAAPFPWTSDEVHLIHHHPERHLASFFVEKLLGLDQASITTFDILGRLVSTGDQLDVRVLNALRKNLQGDTTTQPMDPFLRAAGKYLESTHSLDQARVLIRHIAAQAKSLQHAEGAAFLDFFSIAFHLKRPELEMVRAIRDCSIQSIPSWAPYLLVYAISSIRYDTETVMDNEVFHFALQEPTENARDMTARKIYREVAQKLGMSCLTYLRDTHTRRRAQIGQEPASTIIRVIGKSSTVFTANAELSDMETHFRALHSEVVGPLRRLIVDDIDEEASEWEGSCASSEPTDGVQPVHDLDDTNLI</sequence>
<evidence type="ECO:0000313" key="4">
    <source>
        <dbReference type="Proteomes" id="UP001338125"/>
    </source>
</evidence>
<dbReference type="Pfam" id="PF12030">
    <property type="entry name" value="DUF3517"/>
    <property type="match status" value="1"/>
</dbReference>
<dbReference type="SUPFAM" id="SSF54001">
    <property type="entry name" value="Cysteine proteinases"/>
    <property type="match status" value="1"/>
</dbReference>
<feature type="compositionally biased region" description="Polar residues" evidence="1">
    <location>
        <begin position="68"/>
        <end position="77"/>
    </location>
</feature>
<gene>
    <name evidence="3" type="ORF">PT974_10544</name>
</gene>
<feature type="domain" description="USP" evidence="2">
    <location>
        <begin position="1607"/>
        <end position="1935"/>
    </location>
</feature>
<dbReference type="InterPro" id="IPR038765">
    <property type="entry name" value="Papain-like_cys_pep_sf"/>
</dbReference>
<dbReference type="InterPro" id="IPR018200">
    <property type="entry name" value="USP_CS"/>
</dbReference>
<evidence type="ECO:0000259" key="2">
    <source>
        <dbReference type="PROSITE" id="PS50235"/>
    </source>
</evidence>
<dbReference type="Gene3D" id="3.90.70.10">
    <property type="entry name" value="Cysteine proteinases"/>
    <property type="match status" value="1"/>
</dbReference>
<dbReference type="PANTHER" id="PTHR24006">
    <property type="entry name" value="UBIQUITIN CARBOXYL-TERMINAL HYDROLASE"/>
    <property type="match status" value="1"/>
</dbReference>
<dbReference type="InterPro" id="IPR021905">
    <property type="entry name" value="DUF3517"/>
</dbReference>
<dbReference type="InterPro" id="IPR001394">
    <property type="entry name" value="Peptidase_C19_UCH"/>
</dbReference>
<name>A0ABR0SBL2_9HYPO</name>
<dbReference type="EMBL" id="JAVFKD010000015">
    <property type="protein sequence ID" value="KAK5989046.1"/>
    <property type="molecule type" value="Genomic_DNA"/>
</dbReference>
<dbReference type="Pfam" id="PF00443">
    <property type="entry name" value="UCH"/>
    <property type="match status" value="1"/>
</dbReference>
<dbReference type="PROSITE" id="PS00973">
    <property type="entry name" value="USP_2"/>
    <property type="match status" value="1"/>
</dbReference>
<reference evidence="3 4" key="1">
    <citation type="submission" date="2024-01" db="EMBL/GenBank/DDBJ databases">
        <title>Complete genome of Cladobotryum mycophilum ATHUM6906.</title>
        <authorList>
            <person name="Christinaki A.C."/>
            <person name="Myridakis A.I."/>
            <person name="Kouvelis V.N."/>
        </authorList>
    </citation>
    <scope>NUCLEOTIDE SEQUENCE [LARGE SCALE GENOMIC DNA]</scope>
    <source>
        <strain evidence="3 4">ATHUM6906</strain>
    </source>
</reference>
<dbReference type="Proteomes" id="UP001338125">
    <property type="component" value="Unassembled WGS sequence"/>
</dbReference>
<dbReference type="PANTHER" id="PTHR24006:SF827">
    <property type="entry name" value="UBIQUITIN CARBOXYL-TERMINAL HYDROLASE 34"/>
    <property type="match status" value="1"/>
</dbReference>
<feature type="compositionally biased region" description="Polar residues" evidence="1">
    <location>
        <begin position="1"/>
        <end position="10"/>
    </location>
</feature>
<dbReference type="PROSITE" id="PS50235">
    <property type="entry name" value="USP_3"/>
    <property type="match status" value="1"/>
</dbReference>
<comment type="caution">
    <text evidence="3">The sequence shown here is derived from an EMBL/GenBank/DDBJ whole genome shotgun (WGS) entry which is preliminary data.</text>
</comment>
<evidence type="ECO:0000256" key="1">
    <source>
        <dbReference type="SAM" id="MobiDB-lite"/>
    </source>
</evidence>